<dbReference type="Proteomes" id="UP000652761">
    <property type="component" value="Unassembled WGS sequence"/>
</dbReference>
<evidence type="ECO:0000259" key="2">
    <source>
        <dbReference type="Pfam" id="PF03732"/>
    </source>
</evidence>
<feature type="compositionally biased region" description="Basic and acidic residues" evidence="1">
    <location>
        <begin position="161"/>
        <end position="183"/>
    </location>
</feature>
<dbReference type="AlphaFoldDB" id="A0A843W051"/>
<dbReference type="PANTHER" id="PTHR33240">
    <property type="entry name" value="OS08G0508500 PROTEIN"/>
    <property type="match status" value="1"/>
</dbReference>
<comment type="caution">
    <text evidence="3">The sequence shown here is derived from an EMBL/GenBank/DDBJ whole genome shotgun (WGS) entry which is preliminary data.</text>
</comment>
<feature type="compositionally biased region" description="Polar residues" evidence="1">
    <location>
        <begin position="510"/>
        <end position="528"/>
    </location>
</feature>
<dbReference type="OrthoDB" id="695766at2759"/>
<evidence type="ECO:0000256" key="1">
    <source>
        <dbReference type="SAM" id="MobiDB-lite"/>
    </source>
</evidence>
<dbReference type="InterPro" id="IPR005162">
    <property type="entry name" value="Retrotrans_gag_dom"/>
</dbReference>
<dbReference type="EMBL" id="NMUH01002194">
    <property type="protein sequence ID" value="MQL98484.1"/>
    <property type="molecule type" value="Genomic_DNA"/>
</dbReference>
<evidence type="ECO:0000313" key="3">
    <source>
        <dbReference type="EMBL" id="MQL98484.1"/>
    </source>
</evidence>
<gene>
    <name evidence="3" type="ORF">Taro_031198</name>
</gene>
<evidence type="ECO:0000313" key="4">
    <source>
        <dbReference type="Proteomes" id="UP000652761"/>
    </source>
</evidence>
<organism evidence="3 4">
    <name type="scientific">Colocasia esculenta</name>
    <name type="common">Wild taro</name>
    <name type="synonym">Arum esculentum</name>
    <dbReference type="NCBI Taxonomy" id="4460"/>
    <lineage>
        <taxon>Eukaryota</taxon>
        <taxon>Viridiplantae</taxon>
        <taxon>Streptophyta</taxon>
        <taxon>Embryophyta</taxon>
        <taxon>Tracheophyta</taxon>
        <taxon>Spermatophyta</taxon>
        <taxon>Magnoliopsida</taxon>
        <taxon>Liliopsida</taxon>
        <taxon>Araceae</taxon>
        <taxon>Aroideae</taxon>
        <taxon>Colocasieae</taxon>
        <taxon>Colocasia</taxon>
    </lineage>
</organism>
<sequence>MVNLSDALKCRAFMSTLDDAALQWFKTLPAQSATSFHDFAQRFLDHFYNTVQHSLCTDDLWQVAQRNGELFRDYANRFQLEAMKVIDLDLQTAVNILTRVCTNTPFVASIAKKPPVSLFDLLFRMQKYARLESTLGAAGKLGRSSELGSSSKASEPKKHRRDEPSAREDRRSGSNRRHDEYRRTRDLTNFTRLPSEILPIIKRLLEFRRPEPLPRPQPGRGADQYCEYHKGYGHTTDQCRSLKMEIADMLRRGIIRRDVVDGRTKEPTPEEEHGARSGKGAVLVLAGGSAGGGDSGRKRKTYASAIGSSSGSSAPKTRGVITLSEDDALGLSFPHDDALVIHADIDGYSVHRILVDNRAAPDVLFYECYVKMTDLSTELKPVATPLFGFSGSPVSAEGSIRLKVTLGTRPHLVTIEADFLVVKVKSAYNAIFGRGILGKIGGVPSTYHQKLKFPTPNGIGEPLKLLCEVASALRTPTTRSLRHSFFGPSSALKALASPALKALARGRFGTPSSNSEVTPALVSQASGP</sequence>
<feature type="domain" description="Retrotransposon gag" evidence="2">
    <location>
        <begin position="12"/>
        <end position="84"/>
    </location>
</feature>
<feature type="compositionally biased region" description="Low complexity" evidence="1">
    <location>
        <begin position="303"/>
        <end position="314"/>
    </location>
</feature>
<feature type="region of interest" description="Disordered" evidence="1">
    <location>
        <begin position="509"/>
        <end position="528"/>
    </location>
</feature>
<keyword evidence="4" id="KW-1185">Reference proteome</keyword>
<protein>
    <recommendedName>
        <fullName evidence="2">Retrotransposon gag domain-containing protein</fullName>
    </recommendedName>
</protein>
<name>A0A843W051_COLES</name>
<feature type="region of interest" description="Disordered" evidence="1">
    <location>
        <begin position="289"/>
        <end position="318"/>
    </location>
</feature>
<accession>A0A843W051</accession>
<dbReference type="Pfam" id="PF03732">
    <property type="entry name" value="Retrotrans_gag"/>
    <property type="match status" value="1"/>
</dbReference>
<proteinExistence type="predicted"/>
<dbReference type="PANTHER" id="PTHR33240:SF15">
    <property type="entry name" value="GAG-PRO-LIKE PROTEIN"/>
    <property type="match status" value="1"/>
</dbReference>
<feature type="region of interest" description="Disordered" evidence="1">
    <location>
        <begin position="141"/>
        <end position="183"/>
    </location>
</feature>
<reference evidence="3" key="1">
    <citation type="submission" date="2017-07" db="EMBL/GenBank/DDBJ databases">
        <title>Taro Niue Genome Assembly and Annotation.</title>
        <authorList>
            <person name="Atibalentja N."/>
            <person name="Keating K."/>
            <person name="Fields C.J."/>
        </authorList>
    </citation>
    <scope>NUCLEOTIDE SEQUENCE</scope>
    <source>
        <strain evidence="3">Niue_2</strain>
        <tissue evidence="3">Leaf</tissue>
    </source>
</reference>
<feature type="compositionally biased region" description="Low complexity" evidence="1">
    <location>
        <begin position="141"/>
        <end position="153"/>
    </location>
</feature>